<dbReference type="PROSITE" id="PS50977">
    <property type="entry name" value="HTH_TETR_2"/>
    <property type="match status" value="1"/>
</dbReference>
<keyword evidence="2 4" id="KW-0238">DNA-binding</keyword>
<dbReference type="SUPFAM" id="SSF46689">
    <property type="entry name" value="Homeodomain-like"/>
    <property type="match status" value="1"/>
</dbReference>
<feature type="DNA-binding region" description="H-T-H motif" evidence="4">
    <location>
        <begin position="42"/>
        <end position="61"/>
    </location>
</feature>
<evidence type="ECO:0000256" key="4">
    <source>
        <dbReference type="PROSITE-ProRule" id="PRU00335"/>
    </source>
</evidence>
<sequence>MSEVERAAERQRRGPRADVQRNRAALLAAAQRHFLMSGVGASLEAIAKEAGVGPATLYRHFPSREALLAAVLQTRADELVARRTAIARLDDAAEALEQWLRAMEDYFSAFSGLPEPLMAAAREHRPDNPLTLPCDLLITATDEYVQSAQRAGHVRTSVRGYDLFLAAVSVAWLKGTGAADAESLDRLRSLLHTGYRRRTGQTQPAG</sequence>
<accession>A0A9W6G9Z2</accession>
<dbReference type="InterPro" id="IPR050109">
    <property type="entry name" value="HTH-type_TetR-like_transc_reg"/>
</dbReference>
<evidence type="ECO:0000256" key="2">
    <source>
        <dbReference type="ARBA" id="ARBA00023125"/>
    </source>
</evidence>
<evidence type="ECO:0000256" key="1">
    <source>
        <dbReference type="ARBA" id="ARBA00023015"/>
    </source>
</evidence>
<dbReference type="GO" id="GO:0000976">
    <property type="term" value="F:transcription cis-regulatory region binding"/>
    <property type="evidence" value="ECO:0007669"/>
    <property type="project" value="TreeGrafter"/>
</dbReference>
<protein>
    <submittedName>
        <fullName evidence="6">TetR family transcriptional regulator</fullName>
    </submittedName>
</protein>
<dbReference type="PANTHER" id="PTHR30055:SF234">
    <property type="entry name" value="HTH-TYPE TRANSCRIPTIONAL REGULATOR BETI"/>
    <property type="match status" value="1"/>
</dbReference>
<keyword evidence="1" id="KW-0805">Transcription regulation</keyword>
<dbReference type="Gene3D" id="1.10.357.10">
    <property type="entry name" value="Tetracycline Repressor, domain 2"/>
    <property type="match status" value="1"/>
</dbReference>
<dbReference type="InterPro" id="IPR049445">
    <property type="entry name" value="TetR_SbtR-like_C"/>
</dbReference>
<comment type="caution">
    <text evidence="6">The sequence shown here is derived from an EMBL/GenBank/DDBJ whole genome shotgun (WGS) entry which is preliminary data.</text>
</comment>
<dbReference type="Pfam" id="PF00440">
    <property type="entry name" value="TetR_N"/>
    <property type="match status" value="1"/>
</dbReference>
<dbReference type="PANTHER" id="PTHR30055">
    <property type="entry name" value="HTH-TYPE TRANSCRIPTIONAL REGULATOR RUTR"/>
    <property type="match status" value="1"/>
</dbReference>
<evidence type="ECO:0000256" key="3">
    <source>
        <dbReference type="ARBA" id="ARBA00023163"/>
    </source>
</evidence>
<dbReference type="Proteomes" id="UP001144313">
    <property type="component" value="Unassembled WGS sequence"/>
</dbReference>
<feature type="domain" description="HTH tetR-type" evidence="5">
    <location>
        <begin position="20"/>
        <end position="79"/>
    </location>
</feature>
<dbReference type="InterPro" id="IPR009057">
    <property type="entry name" value="Homeodomain-like_sf"/>
</dbReference>
<evidence type="ECO:0000259" key="5">
    <source>
        <dbReference type="PROSITE" id="PS50977"/>
    </source>
</evidence>
<reference evidence="6" key="1">
    <citation type="submission" date="2022-12" db="EMBL/GenBank/DDBJ databases">
        <title>Reference genome sequencing for broad-spectrum identification of bacterial and archaeal isolates by mass spectrometry.</title>
        <authorList>
            <person name="Sekiguchi Y."/>
            <person name="Tourlousse D.M."/>
        </authorList>
    </citation>
    <scope>NUCLEOTIDE SEQUENCE</scope>
    <source>
        <strain evidence="6">LLR39Z86</strain>
    </source>
</reference>
<proteinExistence type="predicted"/>
<dbReference type="EMBL" id="BSDT01000001">
    <property type="protein sequence ID" value="GLI44089.1"/>
    <property type="molecule type" value="Genomic_DNA"/>
</dbReference>
<evidence type="ECO:0000313" key="7">
    <source>
        <dbReference type="Proteomes" id="UP001144313"/>
    </source>
</evidence>
<dbReference type="Pfam" id="PF21597">
    <property type="entry name" value="TetR_C_43"/>
    <property type="match status" value="1"/>
</dbReference>
<keyword evidence="3" id="KW-0804">Transcription</keyword>
<dbReference type="InterPro" id="IPR001647">
    <property type="entry name" value="HTH_TetR"/>
</dbReference>
<dbReference type="AlphaFoldDB" id="A0A9W6G9Z2"/>
<dbReference type="GO" id="GO:0003700">
    <property type="term" value="F:DNA-binding transcription factor activity"/>
    <property type="evidence" value="ECO:0007669"/>
    <property type="project" value="TreeGrafter"/>
</dbReference>
<dbReference type="PRINTS" id="PR00455">
    <property type="entry name" value="HTHTETR"/>
</dbReference>
<keyword evidence="7" id="KW-1185">Reference proteome</keyword>
<dbReference type="RefSeq" id="WP_270114787.1">
    <property type="nucleotide sequence ID" value="NZ_BAAAOL010000007.1"/>
</dbReference>
<organism evidence="6 7">
    <name type="scientific">Glycomyces algeriensis</name>
    <dbReference type="NCBI Taxonomy" id="256037"/>
    <lineage>
        <taxon>Bacteria</taxon>
        <taxon>Bacillati</taxon>
        <taxon>Actinomycetota</taxon>
        <taxon>Actinomycetes</taxon>
        <taxon>Glycomycetales</taxon>
        <taxon>Glycomycetaceae</taxon>
        <taxon>Glycomyces</taxon>
    </lineage>
</organism>
<gene>
    <name evidence="6" type="ORF">GALLR39Z86_39390</name>
</gene>
<name>A0A9W6G9Z2_9ACTN</name>
<evidence type="ECO:0000313" key="6">
    <source>
        <dbReference type="EMBL" id="GLI44089.1"/>
    </source>
</evidence>